<accession>A0A9P0F789</accession>
<dbReference type="SUPFAM" id="SSF52047">
    <property type="entry name" value="RNI-like"/>
    <property type="match status" value="1"/>
</dbReference>
<name>A0A9P0F789_BEMTA</name>
<sequence>MAPKKAVPSLQDLSLEIVSASTLSAILDPSPSNEFNGIERLKTLNILLNSHILRCHPRFLSQLCVKGLKSIYSQSIGKKPNEFYKYREQIANHLFSVFSSVQPLMINTDEWSDDIFHNLVQQYDKLLNVKIFQSTQKYPADDSRELLRKRIFSRCSSWSQLQSFTMLYTCTDKIINIIALNCPLLQVLDVKFSSNVSDSCVRCLKKSRFLRKVHLSETHISSAGLAEFLTESDSSQLRDFECLFNGHRYILRNALLRMDQIAQHSSYTQFSKDSVAPFSSILIESFRCFDLDTQSLILLSKYFPSISELFLEYQQGMLDFSIIPQMMGSLSKLNLILPSIGNQPFKNAVLFCGSLITELDVLCGVQSHLNEMMSTVPLLCPNIEILKFKQIAFFDEDSFFPPRIEPPFKPFTKLKSLTWITCSQICYANFILKHAHDIKKIDVEAERAAEILFNDFLLIILETNRLQQLEHLRLMHSHNFTISLGMLEFVVANFERIASITCNLSSDDRRAMESFIKENNYDVKLL</sequence>
<organism evidence="1 2">
    <name type="scientific">Bemisia tabaci</name>
    <name type="common">Sweetpotato whitefly</name>
    <name type="synonym">Aleurodes tabaci</name>
    <dbReference type="NCBI Taxonomy" id="7038"/>
    <lineage>
        <taxon>Eukaryota</taxon>
        <taxon>Metazoa</taxon>
        <taxon>Ecdysozoa</taxon>
        <taxon>Arthropoda</taxon>
        <taxon>Hexapoda</taxon>
        <taxon>Insecta</taxon>
        <taxon>Pterygota</taxon>
        <taxon>Neoptera</taxon>
        <taxon>Paraneoptera</taxon>
        <taxon>Hemiptera</taxon>
        <taxon>Sternorrhyncha</taxon>
        <taxon>Aleyrodoidea</taxon>
        <taxon>Aleyrodidae</taxon>
        <taxon>Aleyrodinae</taxon>
        <taxon>Bemisia</taxon>
    </lineage>
</organism>
<evidence type="ECO:0000313" key="2">
    <source>
        <dbReference type="Proteomes" id="UP001152759"/>
    </source>
</evidence>
<keyword evidence="2" id="KW-1185">Reference proteome</keyword>
<gene>
    <name evidence="1" type="ORF">BEMITA_LOCUS9538</name>
</gene>
<dbReference type="EMBL" id="OU963866">
    <property type="protein sequence ID" value="CAH0390850.1"/>
    <property type="molecule type" value="Genomic_DNA"/>
</dbReference>
<dbReference type="AlphaFoldDB" id="A0A9P0F789"/>
<proteinExistence type="predicted"/>
<dbReference type="InterPro" id="IPR032675">
    <property type="entry name" value="LRR_dom_sf"/>
</dbReference>
<reference evidence="1" key="1">
    <citation type="submission" date="2021-12" db="EMBL/GenBank/DDBJ databases">
        <authorList>
            <person name="King R."/>
        </authorList>
    </citation>
    <scope>NUCLEOTIDE SEQUENCE</scope>
</reference>
<dbReference type="KEGG" id="btab:109031777"/>
<evidence type="ECO:0000313" key="1">
    <source>
        <dbReference type="EMBL" id="CAH0390850.1"/>
    </source>
</evidence>
<dbReference type="Gene3D" id="3.80.10.10">
    <property type="entry name" value="Ribonuclease Inhibitor"/>
    <property type="match status" value="2"/>
</dbReference>
<dbReference type="Proteomes" id="UP001152759">
    <property type="component" value="Chromosome 5"/>
</dbReference>
<protein>
    <submittedName>
        <fullName evidence="1">Uncharacterized protein</fullName>
    </submittedName>
</protein>